<gene>
    <name evidence="2" type="ORF">KIF53_22100</name>
</gene>
<feature type="transmembrane region" description="Helical" evidence="1">
    <location>
        <begin position="47"/>
        <end position="64"/>
    </location>
</feature>
<keyword evidence="1" id="KW-0812">Transmembrane</keyword>
<dbReference type="EMBL" id="JAHDTB010000045">
    <property type="protein sequence ID" value="MBW8290333.1"/>
    <property type="molecule type" value="Genomic_DNA"/>
</dbReference>
<evidence type="ECO:0000313" key="2">
    <source>
        <dbReference type="EMBL" id="MBW8290333.1"/>
    </source>
</evidence>
<reference evidence="2 3" key="1">
    <citation type="submission" date="2021-05" db="EMBL/GenBank/DDBJ databases">
        <title>Draft Whole Genome Sequencing Of Biosensor Chromobacterium violaceum Strain CV026 Reveals A Regulatory RNA In Chromobacterium violaceum Phenotype Regulatory Network.</title>
        <authorList>
            <person name="Hong K.W."/>
            <person name="Chan K.G."/>
            <person name="Chang C.-Y."/>
        </authorList>
    </citation>
    <scope>NUCLEOTIDE SEQUENCE [LARGE SCALE GENOMIC DNA]</scope>
    <source>
        <strain evidence="2 3">ATCC 31532</strain>
    </source>
</reference>
<name>A0ABS7FJS6_9NEIS</name>
<evidence type="ECO:0000256" key="1">
    <source>
        <dbReference type="SAM" id="Phobius"/>
    </source>
</evidence>
<evidence type="ECO:0008006" key="4">
    <source>
        <dbReference type="Google" id="ProtNLM"/>
    </source>
</evidence>
<keyword evidence="1" id="KW-1133">Transmembrane helix</keyword>
<organism evidence="2 3">
    <name type="scientific">Chromobacterium subtsugae</name>
    <dbReference type="NCBI Taxonomy" id="251747"/>
    <lineage>
        <taxon>Bacteria</taxon>
        <taxon>Pseudomonadati</taxon>
        <taxon>Pseudomonadota</taxon>
        <taxon>Betaproteobacteria</taxon>
        <taxon>Neisseriales</taxon>
        <taxon>Chromobacteriaceae</taxon>
        <taxon>Chromobacterium</taxon>
    </lineage>
</organism>
<feature type="transmembrane region" description="Helical" evidence="1">
    <location>
        <begin position="20"/>
        <end position="35"/>
    </location>
</feature>
<comment type="caution">
    <text evidence="2">The sequence shown here is derived from an EMBL/GenBank/DDBJ whole genome shotgun (WGS) entry which is preliminary data.</text>
</comment>
<evidence type="ECO:0000313" key="3">
    <source>
        <dbReference type="Proteomes" id="UP000711178"/>
    </source>
</evidence>
<proteinExistence type="predicted"/>
<accession>A0ABS7FJS6</accession>
<protein>
    <recommendedName>
        <fullName evidence="4">Holin</fullName>
    </recommendedName>
</protein>
<dbReference type="GeneID" id="89685573"/>
<keyword evidence="3" id="KW-1185">Reference proteome</keyword>
<sequence>MRISDLICHPRSRRLSHAKLWANVACATATAMFLYQGGRDMLGPEQWLLYLGLVGGYSAALRLIDSRRSRAGGLSAEDDGGRHRHD</sequence>
<keyword evidence="1" id="KW-0472">Membrane</keyword>
<dbReference type="Proteomes" id="UP000711178">
    <property type="component" value="Unassembled WGS sequence"/>
</dbReference>
<dbReference type="RefSeq" id="WP_047236604.1">
    <property type="nucleotide sequence ID" value="NZ_CP142381.1"/>
</dbReference>